<dbReference type="Proteomes" id="UP001583172">
    <property type="component" value="Unassembled WGS sequence"/>
</dbReference>
<gene>
    <name evidence="3" type="ORF">VTJ49DRAFT_1964</name>
</gene>
<sequence>MDNKKHLASLLEDHSLGTTSESAPNYRSQAWAWSSDGGSTCGTPSHSTYPDHDINASLDQSTLSCVTKETSHEDCARHRFIVWAAVKRNSSVRMTPQERLECPLLRCTQRFPDHESMLKHLAGCRHLASGEYWCYDHSRVERFDDVKCRRCLGHPSKRRKILHLAKNFFHSLGHKSKKGPNASFDDDRSSILPPPPSYESLGIPPANALASELSSNEIVEIDGVEIPVPVFQQAPPVPGPSDVVNPQMLTVVPVPPLPELDSTMPCNDALTQWQPLPEVRPPSTMMFAPHEDGTAAARASPARPTLQLATAGFQGRRQVSRPIPKPAAPNPQRPSKGLSPSSSVRSTASTETNASMASNGSSLISPASNWSGAWSMGSGLNTGMTSPVDGVVADEMFADAMNTLNDLCPDYLHDFYSELPADIPMLDNACDMATSDAIMGFDAPPIPVNMAFVPQVAASINTANDNDAEQPAELEEPAVEPTNNACCSETKALVGAAWDALQEHIVTSMVKMQDQKANHLSRQLSTKSIRTVATTGLQTLRSLIHGQAPWSASDALCMIHLIYAFSLVLHEQGASHRARSMFLQALDYIRGLPPGEMEPYRRLVMSIWRPPDLSVADIDRHLALLSNQCRQDPKGKSREIVTLDSGVQVDALLTVARDFLDMLEISLLNQGTLPLEVQVSDLHMTHLKEAISLAGSAANGALLATAKDVLTMLAEGFGDANLNDKLRDIYRRLGDGSICSVRRIEMELLQAGRGCLPSGRFFGEFVPKARVLCNRIYEQHDVGVSRRNDYHNLGITLIQNLIHEFDNSGGKTSAVPFDDLDAFFNDLSSEAGNPFSDMSPQSHQASAATVRGPQLHTPAATTSGTPSSAGAVSPPAEQTQQAEQKQQKALEKNDGQEKTQAGPSGQTAQPGQKVEAHSCCDICGYRPKGDPQWFKGSMAKHKKLQHSTDPPKIYKCPYPGCTSQYKNRPDNLRQHQIEKNHWVPGEEGQSSRRPSKRKKVAEED</sequence>
<feature type="compositionally biased region" description="Polar residues" evidence="1">
    <location>
        <begin position="898"/>
        <end position="910"/>
    </location>
</feature>
<feature type="compositionally biased region" description="Polar residues" evidence="1">
    <location>
        <begin position="831"/>
        <end position="847"/>
    </location>
</feature>
<feature type="compositionally biased region" description="Low complexity" evidence="1">
    <location>
        <begin position="857"/>
        <end position="884"/>
    </location>
</feature>
<evidence type="ECO:0000256" key="1">
    <source>
        <dbReference type="SAM" id="MobiDB-lite"/>
    </source>
</evidence>
<evidence type="ECO:0000313" key="3">
    <source>
        <dbReference type="EMBL" id="KAL1843377.1"/>
    </source>
</evidence>
<dbReference type="InterPro" id="IPR013087">
    <property type="entry name" value="Znf_C2H2_type"/>
</dbReference>
<organism evidence="3 4">
    <name type="scientific">Humicola insolens</name>
    <name type="common">Soft-rot fungus</name>
    <dbReference type="NCBI Taxonomy" id="85995"/>
    <lineage>
        <taxon>Eukaryota</taxon>
        <taxon>Fungi</taxon>
        <taxon>Dikarya</taxon>
        <taxon>Ascomycota</taxon>
        <taxon>Pezizomycotina</taxon>
        <taxon>Sordariomycetes</taxon>
        <taxon>Sordariomycetidae</taxon>
        <taxon>Sordariales</taxon>
        <taxon>Chaetomiaceae</taxon>
        <taxon>Mycothermus</taxon>
    </lineage>
</organism>
<evidence type="ECO:0000259" key="2">
    <source>
        <dbReference type="PROSITE" id="PS00028"/>
    </source>
</evidence>
<name>A0ABR3VP16_HUMIN</name>
<reference evidence="3 4" key="1">
    <citation type="journal article" date="2024" name="Commun. Biol.">
        <title>Comparative genomic analysis of thermophilic fungi reveals convergent evolutionary adaptations and gene losses.</title>
        <authorList>
            <person name="Steindorff A.S."/>
            <person name="Aguilar-Pontes M.V."/>
            <person name="Robinson A.J."/>
            <person name="Andreopoulos B."/>
            <person name="LaButti K."/>
            <person name="Kuo A."/>
            <person name="Mondo S."/>
            <person name="Riley R."/>
            <person name="Otillar R."/>
            <person name="Haridas S."/>
            <person name="Lipzen A."/>
            <person name="Grimwood J."/>
            <person name="Schmutz J."/>
            <person name="Clum A."/>
            <person name="Reid I.D."/>
            <person name="Moisan M.C."/>
            <person name="Butler G."/>
            <person name="Nguyen T.T.M."/>
            <person name="Dewar K."/>
            <person name="Conant G."/>
            <person name="Drula E."/>
            <person name="Henrissat B."/>
            <person name="Hansel C."/>
            <person name="Singer S."/>
            <person name="Hutchinson M.I."/>
            <person name="de Vries R.P."/>
            <person name="Natvig D.O."/>
            <person name="Powell A.J."/>
            <person name="Tsang A."/>
            <person name="Grigoriev I.V."/>
        </authorList>
    </citation>
    <scope>NUCLEOTIDE SEQUENCE [LARGE SCALE GENOMIC DNA]</scope>
    <source>
        <strain evidence="3 4">CBS 620.91</strain>
    </source>
</reference>
<feature type="compositionally biased region" description="Basic and acidic residues" evidence="1">
    <location>
        <begin position="967"/>
        <end position="981"/>
    </location>
</feature>
<comment type="caution">
    <text evidence="3">The sequence shown here is derived from an EMBL/GenBank/DDBJ whole genome shotgun (WGS) entry which is preliminary data.</text>
</comment>
<evidence type="ECO:0000313" key="4">
    <source>
        <dbReference type="Proteomes" id="UP001583172"/>
    </source>
</evidence>
<dbReference type="EMBL" id="JAZGSY010000018">
    <property type="protein sequence ID" value="KAL1843377.1"/>
    <property type="molecule type" value="Genomic_DNA"/>
</dbReference>
<feature type="region of interest" description="Disordered" evidence="1">
    <location>
        <begin position="964"/>
        <end position="1004"/>
    </location>
</feature>
<keyword evidence="4" id="KW-1185">Reference proteome</keyword>
<dbReference type="SMART" id="SM00355">
    <property type="entry name" value="ZnF_C2H2"/>
    <property type="match status" value="2"/>
</dbReference>
<feature type="compositionally biased region" description="Basic and acidic residues" evidence="1">
    <location>
        <begin position="885"/>
        <end position="897"/>
    </location>
</feature>
<feature type="region of interest" description="Disordered" evidence="1">
    <location>
        <begin position="831"/>
        <end position="913"/>
    </location>
</feature>
<feature type="compositionally biased region" description="Polar residues" evidence="1">
    <location>
        <begin position="353"/>
        <end position="362"/>
    </location>
</feature>
<feature type="compositionally biased region" description="Low complexity" evidence="1">
    <location>
        <begin position="339"/>
        <end position="352"/>
    </location>
</feature>
<accession>A0ABR3VP16</accession>
<feature type="compositionally biased region" description="Pro residues" evidence="1">
    <location>
        <begin position="323"/>
        <end position="332"/>
    </location>
</feature>
<feature type="region of interest" description="Disordered" evidence="1">
    <location>
        <begin position="313"/>
        <end position="362"/>
    </location>
</feature>
<dbReference type="PROSITE" id="PS00028">
    <property type="entry name" value="ZINC_FINGER_C2H2_1"/>
    <property type="match status" value="1"/>
</dbReference>
<feature type="region of interest" description="Disordered" evidence="1">
    <location>
        <begin position="176"/>
        <end position="198"/>
    </location>
</feature>
<feature type="domain" description="C2H2-type" evidence="2">
    <location>
        <begin position="102"/>
        <end position="126"/>
    </location>
</feature>
<protein>
    <recommendedName>
        <fullName evidence="2">C2H2-type domain-containing protein</fullName>
    </recommendedName>
</protein>
<proteinExistence type="predicted"/>
<feature type="compositionally biased region" description="Basic residues" evidence="1">
    <location>
        <begin position="993"/>
        <end position="1004"/>
    </location>
</feature>